<evidence type="ECO:0000259" key="3">
    <source>
        <dbReference type="PROSITE" id="PS50014"/>
    </source>
</evidence>
<evidence type="ECO:0000256" key="2">
    <source>
        <dbReference type="PROSITE-ProRule" id="PRU00035"/>
    </source>
</evidence>
<protein>
    <recommendedName>
        <fullName evidence="3">Bromo domain-containing protein</fullName>
    </recommendedName>
</protein>
<dbReference type="RefSeq" id="XP_005773326.1">
    <property type="nucleotide sequence ID" value="XM_005773269.1"/>
</dbReference>
<evidence type="ECO:0000313" key="5">
    <source>
        <dbReference type="Proteomes" id="UP000013827"/>
    </source>
</evidence>
<accession>A0A0D3JBL2</accession>
<dbReference type="Proteomes" id="UP000013827">
    <property type="component" value="Unassembled WGS sequence"/>
</dbReference>
<reference evidence="4" key="2">
    <citation type="submission" date="2024-10" db="UniProtKB">
        <authorList>
            <consortium name="EnsemblProtists"/>
        </authorList>
    </citation>
    <scope>IDENTIFICATION</scope>
</reference>
<keyword evidence="1 2" id="KW-0103">Bromodomain</keyword>
<dbReference type="STRING" id="2903.R1CEN9"/>
<dbReference type="SUPFAM" id="SSF47370">
    <property type="entry name" value="Bromodomain"/>
    <property type="match status" value="1"/>
</dbReference>
<dbReference type="PaxDb" id="2903-EOD20897"/>
<organism evidence="4 5">
    <name type="scientific">Emiliania huxleyi (strain CCMP1516)</name>
    <dbReference type="NCBI Taxonomy" id="280463"/>
    <lineage>
        <taxon>Eukaryota</taxon>
        <taxon>Haptista</taxon>
        <taxon>Haptophyta</taxon>
        <taxon>Prymnesiophyceae</taxon>
        <taxon>Isochrysidales</taxon>
        <taxon>Noelaerhabdaceae</taxon>
        <taxon>Emiliania</taxon>
    </lineage>
</organism>
<evidence type="ECO:0000313" key="4">
    <source>
        <dbReference type="EnsemblProtists" id="EOD20897"/>
    </source>
</evidence>
<sequence>MEKLASRVSRELRLDVSDATVEQLRRVVKLAQSDELKSVKKFLDQIMQHRMAWPFLEPVDGHLYPSYYQGPHAVMDPIDLCTIKMKLEQGSYADAVCGKTAATSTITCIPGQKHLRTG</sequence>
<proteinExistence type="predicted"/>
<dbReference type="Pfam" id="PF00439">
    <property type="entry name" value="Bromodomain"/>
    <property type="match status" value="1"/>
</dbReference>
<keyword evidence="5" id="KW-1185">Reference proteome</keyword>
<dbReference type="InterPro" id="IPR001487">
    <property type="entry name" value="Bromodomain"/>
</dbReference>
<dbReference type="PROSITE" id="PS50014">
    <property type="entry name" value="BROMODOMAIN_2"/>
    <property type="match status" value="1"/>
</dbReference>
<dbReference type="HOGENOM" id="CLU_2077510_0_0_1"/>
<dbReference type="EnsemblProtists" id="EOD20897">
    <property type="protein sequence ID" value="EOD20897"/>
    <property type="gene ID" value="EMIHUDRAFT_207896"/>
</dbReference>
<name>A0A0D3JBL2_EMIH1</name>
<dbReference type="AlphaFoldDB" id="A0A0D3JBL2"/>
<feature type="domain" description="Bromo" evidence="3">
    <location>
        <begin position="47"/>
        <end position="94"/>
    </location>
</feature>
<dbReference type="Gene3D" id="1.20.920.10">
    <property type="entry name" value="Bromodomain-like"/>
    <property type="match status" value="1"/>
</dbReference>
<reference evidence="5" key="1">
    <citation type="journal article" date="2013" name="Nature">
        <title>Pan genome of the phytoplankton Emiliania underpins its global distribution.</title>
        <authorList>
            <person name="Read B.A."/>
            <person name="Kegel J."/>
            <person name="Klute M.J."/>
            <person name="Kuo A."/>
            <person name="Lefebvre S.C."/>
            <person name="Maumus F."/>
            <person name="Mayer C."/>
            <person name="Miller J."/>
            <person name="Monier A."/>
            <person name="Salamov A."/>
            <person name="Young J."/>
            <person name="Aguilar M."/>
            <person name="Claverie J.M."/>
            <person name="Frickenhaus S."/>
            <person name="Gonzalez K."/>
            <person name="Herman E.K."/>
            <person name="Lin Y.C."/>
            <person name="Napier J."/>
            <person name="Ogata H."/>
            <person name="Sarno A.F."/>
            <person name="Shmutz J."/>
            <person name="Schroeder D."/>
            <person name="de Vargas C."/>
            <person name="Verret F."/>
            <person name="von Dassow P."/>
            <person name="Valentin K."/>
            <person name="Van de Peer Y."/>
            <person name="Wheeler G."/>
            <person name="Dacks J.B."/>
            <person name="Delwiche C.F."/>
            <person name="Dyhrman S.T."/>
            <person name="Glockner G."/>
            <person name="John U."/>
            <person name="Richards T."/>
            <person name="Worden A.Z."/>
            <person name="Zhang X."/>
            <person name="Grigoriev I.V."/>
            <person name="Allen A.E."/>
            <person name="Bidle K."/>
            <person name="Borodovsky M."/>
            <person name="Bowler C."/>
            <person name="Brownlee C."/>
            <person name="Cock J.M."/>
            <person name="Elias M."/>
            <person name="Gladyshev V.N."/>
            <person name="Groth M."/>
            <person name="Guda C."/>
            <person name="Hadaegh A."/>
            <person name="Iglesias-Rodriguez M.D."/>
            <person name="Jenkins J."/>
            <person name="Jones B.M."/>
            <person name="Lawson T."/>
            <person name="Leese F."/>
            <person name="Lindquist E."/>
            <person name="Lobanov A."/>
            <person name="Lomsadze A."/>
            <person name="Malik S.B."/>
            <person name="Marsh M.E."/>
            <person name="Mackinder L."/>
            <person name="Mock T."/>
            <person name="Mueller-Roeber B."/>
            <person name="Pagarete A."/>
            <person name="Parker M."/>
            <person name="Probert I."/>
            <person name="Quesneville H."/>
            <person name="Raines C."/>
            <person name="Rensing S.A."/>
            <person name="Riano-Pachon D.M."/>
            <person name="Richier S."/>
            <person name="Rokitta S."/>
            <person name="Shiraiwa Y."/>
            <person name="Soanes D.M."/>
            <person name="van der Giezen M."/>
            <person name="Wahlund T.M."/>
            <person name="Williams B."/>
            <person name="Wilson W."/>
            <person name="Wolfe G."/>
            <person name="Wurch L.L."/>
        </authorList>
    </citation>
    <scope>NUCLEOTIDE SEQUENCE</scope>
</reference>
<dbReference type="GeneID" id="17266443"/>
<dbReference type="KEGG" id="ehx:EMIHUDRAFT_207896"/>
<dbReference type="InterPro" id="IPR036427">
    <property type="entry name" value="Bromodomain-like_sf"/>
</dbReference>
<evidence type="ECO:0000256" key="1">
    <source>
        <dbReference type="ARBA" id="ARBA00023117"/>
    </source>
</evidence>